<keyword evidence="1" id="KW-0472">Membrane</keyword>
<comment type="caution">
    <text evidence="2">The sequence shown here is derived from an EMBL/GenBank/DDBJ whole genome shotgun (WGS) entry which is preliminary data.</text>
</comment>
<name>A0A4Q1RD80_9FIRM</name>
<evidence type="ECO:0000313" key="3">
    <source>
        <dbReference type="Proteomes" id="UP000290106"/>
    </source>
</evidence>
<dbReference type="Proteomes" id="UP000290106">
    <property type="component" value="Unassembled WGS sequence"/>
</dbReference>
<keyword evidence="1" id="KW-0812">Transmembrane</keyword>
<dbReference type="RefSeq" id="WP_129259668.1">
    <property type="nucleotide sequence ID" value="NZ_SDKC01000002.1"/>
</dbReference>
<organism evidence="2 3">
    <name type="scientific">Blautia faecicola</name>
    <dbReference type="NCBI Taxonomy" id="2509240"/>
    <lineage>
        <taxon>Bacteria</taxon>
        <taxon>Bacillati</taxon>
        <taxon>Bacillota</taxon>
        <taxon>Clostridia</taxon>
        <taxon>Lachnospirales</taxon>
        <taxon>Lachnospiraceae</taxon>
        <taxon>Blautia</taxon>
    </lineage>
</organism>
<dbReference type="AlphaFoldDB" id="A0A4Q1RD80"/>
<gene>
    <name evidence="2" type="ORF">ETP43_16355</name>
</gene>
<accession>A0A4Q1RD80</accession>
<evidence type="ECO:0008006" key="4">
    <source>
        <dbReference type="Google" id="ProtNLM"/>
    </source>
</evidence>
<reference evidence="2 3" key="1">
    <citation type="submission" date="2019-01" db="EMBL/GenBank/DDBJ databases">
        <title>Blautia sp. nov. KGMB01111 isolated human feces.</title>
        <authorList>
            <person name="Park J.-E."/>
            <person name="Kim J.-S."/>
            <person name="Park S.-H."/>
        </authorList>
    </citation>
    <scope>NUCLEOTIDE SEQUENCE [LARGE SCALE GENOMIC DNA]</scope>
    <source>
        <strain evidence="2 3">KGMB01111</strain>
    </source>
</reference>
<proteinExistence type="predicted"/>
<dbReference type="OrthoDB" id="1828971at2"/>
<keyword evidence="3" id="KW-1185">Reference proteome</keyword>
<evidence type="ECO:0000256" key="1">
    <source>
        <dbReference type="SAM" id="Phobius"/>
    </source>
</evidence>
<keyword evidence="1" id="KW-1133">Transmembrane helix</keyword>
<sequence>MPNRKLVTKMAAFLSAVIVGMGTVPVYARSEVSVINHVGIGNVNIELTKSSLNDQGEKVSFDDEQVVVPGQTVDEIVEVSNLANDAWIRMKVTFEDSTIDQLDDSLLGISDNWIKRGEYYYYTKPVERGDTTEFMKDVKIPSTWDESLSDKKMELHFTADAVQVKNFTPDFDSDDPWFGTLIEKSVTDEYVIPNTKNDLFSVSYEGGAEGLVKVGDDFFSNWGDLMPGDVVSDTVTVANKYAKSVSIYFRTETIAQDKLLKELNLQIKCDDTVLYDGSMDGEVKNKVLLGTLKNGETKKLTYTLTVPSWLNNPYAMSKTETKWIFTAVLPDDAKNTGSYTGTGIVKTGDSGLPFLIAAAGVIFSAGLIFVLMKERKKNEEV</sequence>
<protein>
    <recommendedName>
        <fullName evidence="4">LPXTG cell wall anchor domain-containing protein</fullName>
    </recommendedName>
</protein>
<dbReference type="EMBL" id="SDKC01000002">
    <property type="protein sequence ID" value="RXS72551.1"/>
    <property type="molecule type" value="Genomic_DNA"/>
</dbReference>
<feature type="transmembrane region" description="Helical" evidence="1">
    <location>
        <begin position="352"/>
        <end position="372"/>
    </location>
</feature>
<evidence type="ECO:0000313" key="2">
    <source>
        <dbReference type="EMBL" id="RXS72551.1"/>
    </source>
</evidence>